<reference evidence="1" key="1">
    <citation type="submission" date="2019-08" db="EMBL/GenBank/DDBJ databases">
        <authorList>
            <person name="Kucharzyk K."/>
            <person name="Murdoch R.W."/>
            <person name="Higgins S."/>
            <person name="Loffler F."/>
        </authorList>
    </citation>
    <scope>NUCLEOTIDE SEQUENCE</scope>
</reference>
<organism evidence="1">
    <name type="scientific">bioreactor metagenome</name>
    <dbReference type="NCBI Taxonomy" id="1076179"/>
    <lineage>
        <taxon>unclassified sequences</taxon>
        <taxon>metagenomes</taxon>
        <taxon>ecological metagenomes</taxon>
    </lineage>
</organism>
<gene>
    <name evidence="1" type="ORF">SDC9_99866</name>
</gene>
<proteinExistence type="predicted"/>
<accession>A0A645AIP0</accession>
<evidence type="ECO:0000313" key="1">
    <source>
        <dbReference type="EMBL" id="MPM53102.1"/>
    </source>
</evidence>
<dbReference type="EMBL" id="VSSQ01014174">
    <property type="protein sequence ID" value="MPM53102.1"/>
    <property type="molecule type" value="Genomic_DNA"/>
</dbReference>
<dbReference type="AlphaFoldDB" id="A0A645AIP0"/>
<name>A0A645AIP0_9ZZZZ</name>
<comment type="caution">
    <text evidence="1">The sequence shown here is derived from an EMBL/GenBank/DDBJ whole genome shotgun (WGS) entry which is preliminary data.</text>
</comment>
<sequence>MFLSFAVQIAFAQYFFVLVQEGFAAVLDVRDRQLHEAAVRIQRHTPMEQKIIIVAQIHAAFAEKELDVLLQSFRIQEASHESFYN</sequence>
<protein>
    <submittedName>
        <fullName evidence="1">Uncharacterized protein</fullName>
    </submittedName>
</protein>